<dbReference type="PANTHER" id="PTHR37042">
    <property type="entry name" value="OUTER MEMBRANE PROTEIN RV1973"/>
    <property type="match status" value="1"/>
</dbReference>
<protein>
    <recommendedName>
        <fullName evidence="7">Mce-associated membrane protein</fullName>
    </recommendedName>
</protein>
<comment type="subcellular location">
    <subcellularLocation>
        <location evidence="1">Membrane</location>
    </subcellularLocation>
</comment>
<keyword evidence="4" id="KW-1133">Transmembrane helix</keyword>
<feature type="region of interest" description="Disordered" evidence="3">
    <location>
        <begin position="39"/>
        <end position="119"/>
    </location>
</feature>
<dbReference type="EMBL" id="JBHSFO010000009">
    <property type="protein sequence ID" value="MFC4605050.1"/>
    <property type="molecule type" value="Genomic_DNA"/>
</dbReference>
<feature type="transmembrane region" description="Helical" evidence="4">
    <location>
        <begin position="124"/>
        <end position="143"/>
    </location>
</feature>
<feature type="compositionally biased region" description="Low complexity" evidence="3">
    <location>
        <begin position="39"/>
        <end position="99"/>
    </location>
</feature>
<keyword evidence="2 4" id="KW-0472">Membrane</keyword>
<accession>A0ABV9FVN7</accession>
<dbReference type="RefSeq" id="WP_378418348.1">
    <property type="nucleotide sequence ID" value="NZ_JBHSFO010000009.1"/>
</dbReference>
<dbReference type="PANTHER" id="PTHR37042:SF4">
    <property type="entry name" value="OUTER MEMBRANE PROTEIN RV1973"/>
    <property type="match status" value="1"/>
</dbReference>
<dbReference type="Proteomes" id="UP001595914">
    <property type="component" value="Unassembled WGS sequence"/>
</dbReference>
<evidence type="ECO:0000313" key="5">
    <source>
        <dbReference type="EMBL" id="MFC4605050.1"/>
    </source>
</evidence>
<evidence type="ECO:0000256" key="3">
    <source>
        <dbReference type="SAM" id="MobiDB-lite"/>
    </source>
</evidence>
<name>A0ABV9FVN7_9NOCA</name>
<sequence length="279" mass="27882">MAGTGKAPARPAPPVENAAPLPVEDTAAVPVVAPAAEPTEAAAVESVVAPEVPASEPAEAATSTPVEAAAPAPSPAVPAAKAGTADTSDTADTADEASAVGTDASDEGESAGDGSDAGAGRRRVVVVGAVALALAAFAIVAAVKPGTDIANEAWVDTAATSRVSADARHAVETLYTYKFDTVDEDFDNARAVLTDSMRTEFDKTAQVTRDAVVQTKTATTAQVSDIGVKLIDGDNAELVGSMVVSATNDGAAQGSAQGPLSVTMKKVGDTWLLSDIRDR</sequence>
<feature type="region of interest" description="Disordered" evidence="3">
    <location>
        <begin position="1"/>
        <end position="21"/>
    </location>
</feature>
<evidence type="ECO:0000313" key="6">
    <source>
        <dbReference type="Proteomes" id="UP001595914"/>
    </source>
</evidence>
<proteinExistence type="predicted"/>
<evidence type="ECO:0000256" key="1">
    <source>
        <dbReference type="ARBA" id="ARBA00004370"/>
    </source>
</evidence>
<keyword evidence="4" id="KW-0812">Transmembrane</keyword>
<gene>
    <name evidence="5" type="ORF">ACFO6S_15225</name>
</gene>
<organism evidence="5 6">
    <name type="scientific">Rhodococcus kronopolitis</name>
    <dbReference type="NCBI Taxonomy" id="1460226"/>
    <lineage>
        <taxon>Bacteria</taxon>
        <taxon>Bacillati</taxon>
        <taxon>Actinomycetota</taxon>
        <taxon>Actinomycetes</taxon>
        <taxon>Mycobacteriales</taxon>
        <taxon>Nocardiaceae</taxon>
        <taxon>Rhodococcus</taxon>
    </lineage>
</organism>
<evidence type="ECO:0000256" key="2">
    <source>
        <dbReference type="ARBA" id="ARBA00023136"/>
    </source>
</evidence>
<reference evidence="6" key="1">
    <citation type="journal article" date="2019" name="Int. J. Syst. Evol. Microbiol.">
        <title>The Global Catalogue of Microorganisms (GCM) 10K type strain sequencing project: providing services to taxonomists for standard genome sequencing and annotation.</title>
        <authorList>
            <consortium name="The Broad Institute Genomics Platform"/>
            <consortium name="The Broad Institute Genome Sequencing Center for Infectious Disease"/>
            <person name="Wu L."/>
            <person name="Ma J."/>
        </authorList>
    </citation>
    <scope>NUCLEOTIDE SEQUENCE [LARGE SCALE GENOMIC DNA]</scope>
    <source>
        <strain evidence="6">CCUG 54520</strain>
    </source>
</reference>
<evidence type="ECO:0008006" key="7">
    <source>
        <dbReference type="Google" id="ProtNLM"/>
    </source>
</evidence>
<keyword evidence="6" id="KW-1185">Reference proteome</keyword>
<comment type="caution">
    <text evidence="5">The sequence shown here is derived from an EMBL/GenBank/DDBJ whole genome shotgun (WGS) entry which is preliminary data.</text>
</comment>
<evidence type="ECO:0000256" key="4">
    <source>
        <dbReference type="SAM" id="Phobius"/>
    </source>
</evidence>